<dbReference type="SFLD" id="SFLDG01129">
    <property type="entry name" value="C1.5:_HAD__Beta-PGM__Phosphata"/>
    <property type="match status" value="1"/>
</dbReference>
<gene>
    <name evidence="5" type="ORF">FDQ92_03180</name>
</gene>
<dbReference type="KEGG" id="dax:FDQ92_03180"/>
<evidence type="ECO:0000256" key="2">
    <source>
        <dbReference type="ARBA" id="ARBA00022723"/>
    </source>
</evidence>
<dbReference type="SFLD" id="SFLDS00003">
    <property type="entry name" value="Haloacid_Dehalogenase"/>
    <property type="match status" value="1"/>
</dbReference>
<dbReference type="PANTHER" id="PTHR46470:SF2">
    <property type="entry name" value="GLYCERALDEHYDE 3-PHOSPHATE PHOSPHATASE"/>
    <property type="match status" value="1"/>
</dbReference>
<evidence type="ECO:0000256" key="3">
    <source>
        <dbReference type="ARBA" id="ARBA00022801"/>
    </source>
</evidence>
<dbReference type="AlphaFoldDB" id="A0A4P8L2T7"/>
<dbReference type="GO" id="GO:0044281">
    <property type="term" value="P:small molecule metabolic process"/>
    <property type="evidence" value="ECO:0007669"/>
    <property type="project" value="UniProtKB-ARBA"/>
</dbReference>
<dbReference type="Gene3D" id="3.40.50.1000">
    <property type="entry name" value="HAD superfamily/HAD-like"/>
    <property type="match status" value="1"/>
</dbReference>
<evidence type="ECO:0000313" key="5">
    <source>
        <dbReference type="EMBL" id="QCQ21275.1"/>
    </source>
</evidence>
<keyword evidence="3 5" id="KW-0378">Hydrolase</keyword>
<dbReference type="OrthoDB" id="367448at2"/>
<keyword evidence="6" id="KW-1185">Reference proteome</keyword>
<accession>A0A4P8L2T7</accession>
<dbReference type="InterPro" id="IPR023214">
    <property type="entry name" value="HAD_sf"/>
</dbReference>
<comment type="cofactor">
    <cofactor evidence="1">
        <name>Mg(2+)</name>
        <dbReference type="ChEBI" id="CHEBI:18420"/>
    </cofactor>
</comment>
<sequence>MNHLKAIGFDLFNTLITVEPHALDEALSRLTEHLGRCGLDVGFEAFRAVHREEALRFIREAKKDGRETHNRFWISAALHRMEYDVPPDDPVISGAVDAYFSAFLELARPIPGTKEMLGTLKGRYRIGLLSNFTHAPAAEYILDRLDLFPFFDTVVISGAIGYRKPHPVVFRRLSEGLKTPPDQIGYVGDDPECDVVGARQAGLQPIWTTYVKDRNIPFAPGLSAAPIPDPDGGVPRISSWEDLAALLER</sequence>
<dbReference type="SUPFAM" id="SSF56784">
    <property type="entry name" value="HAD-like"/>
    <property type="match status" value="1"/>
</dbReference>
<reference evidence="5 6" key="2">
    <citation type="submission" date="2019-05" db="EMBL/GenBank/DDBJ databases">
        <authorList>
            <person name="Suflita J.M."/>
            <person name="Marks C.R."/>
        </authorList>
    </citation>
    <scope>NUCLEOTIDE SEQUENCE [LARGE SCALE GENOMIC DNA]</scope>
    <source>
        <strain evidence="5 6">ALDC</strain>
    </source>
</reference>
<dbReference type="PRINTS" id="PR00413">
    <property type="entry name" value="HADHALOGNASE"/>
</dbReference>
<dbReference type="InterPro" id="IPR036412">
    <property type="entry name" value="HAD-like_sf"/>
</dbReference>
<protein>
    <submittedName>
        <fullName evidence="5">HAD family hydrolase</fullName>
    </submittedName>
</protein>
<dbReference type="Proteomes" id="UP000298602">
    <property type="component" value="Chromosome"/>
</dbReference>
<name>A0A4P8L2T7_9BACT</name>
<dbReference type="RefSeq" id="WP_137423244.1">
    <property type="nucleotide sequence ID" value="NZ_CP040098.1"/>
</dbReference>
<dbReference type="GO" id="GO:0046872">
    <property type="term" value="F:metal ion binding"/>
    <property type="evidence" value="ECO:0007669"/>
    <property type="project" value="UniProtKB-KW"/>
</dbReference>
<organism evidence="5 6">
    <name type="scientific">Desulfoglaeba alkanexedens ALDC</name>
    <dbReference type="NCBI Taxonomy" id="980445"/>
    <lineage>
        <taxon>Bacteria</taxon>
        <taxon>Pseudomonadati</taxon>
        <taxon>Thermodesulfobacteriota</taxon>
        <taxon>Syntrophobacteria</taxon>
        <taxon>Syntrophobacterales</taxon>
        <taxon>Syntrophobacteraceae</taxon>
        <taxon>Desulfoglaeba</taxon>
    </lineage>
</organism>
<dbReference type="NCBIfam" id="TIGR01549">
    <property type="entry name" value="HAD-SF-IA-v1"/>
    <property type="match status" value="1"/>
</dbReference>
<keyword evidence="4" id="KW-0460">Magnesium</keyword>
<reference evidence="5 6" key="1">
    <citation type="submission" date="2019-05" db="EMBL/GenBank/DDBJ databases">
        <title>The Complete Genome Sequence of the n-alkane-degrading Desulfoglaeba alkanexedens ALDC reveals multiple alkylsuccinate synthase gene clusters.</title>
        <authorList>
            <person name="Callaghan A.V."/>
            <person name="Davidova I.A."/>
            <person name="Duncan K.E."/>
            <person name="Morris B."/>
            <person name="McInerney M.J."/>
        </authorList>
    </citation>
    <scope>NUCLEOTIDE SEQUENCE [LARGE SCALE GENOMIC DNA]</scope>
    <source>
        <strain evidence="5 6">ALDC</strain>
    </source>
</reference>
<evidence type="ECO:0000313" key="6">
    <source>
        <dbReference type="Proteomes" id="UP000298602"/>
    </source>
</evidence>
<proteinExistence type="predicted"/>
<dbReference type="EMBL" id="CP040098">
    <property type="protein sequence ID" value="QCQ21275.1"/>
    <property type="molecule type" value="Genomic_DNA"/>
</dbReference>
<evidence type="ECO:0000256" key="4">
    <source>
        <dbReference type="ARBA" id="ARBA00022842"/>
    </source>
</evidence>
<keyword evidence="2" id="KW-0479">Metal-binding</keyword>
<dbReference type="Gene3D" id="1.10.150.520">
    <property type="match status" value="1"/>
</dbReference>
<dbReference type="InterPro" id="IPR006439">
    <property type="entry name" value="HAD-SF_hydro_IA"/>
</dbReference>
<dbReference type="PANTHER" id="PTHR46470">
    <property type="entry name" value="N-ACYLNEURAMINATE-9-PHOSPHATASE"/>
    <property type="match status" value="1"/>
</dbReference>
<dbReference type="InterPro" id="IPR051400">
    <property type="entry name" value="HAD-like_hydrolase"/>
</dbReference>
<dbReference type="GO" id="GO:0016791">
    <property type="term" value="F:phosphatase activity"/>
    <property type="evidence" value="ECO:0007669"/>
    <property type="project" value="TreeGrafter"/>
</dbReference>
<dbReference type="Pfam" id="PF00702">
    <property type="entry name" value="Hydrolase"/>
    <property type="match status" value="1"/>
</dbReference>
<evidence type="ECO:0000256" key="1">
    <source>
        <dbReference type="ARBA" id="ARBA00001946"/>
    </source>
</evidence>